<dbReference type="Gene3D" id="3.40.80.10">
    <property type="entry name" value="Peptidoglycan recognition protein-like"/>
    <property type="match status" value="1"/>
</dbReference>
<dbReference type="Pfam" id="PF20393">
    <property type="entry name" value="Pro_CA_2"/>
    <property type="match status" value="1"/>
</dbReference>
<dbReference type="InterPro" id="IPR036505">
    <property type="entry name" value="Amidase/PGRP_sf"/>
</dbReference>
<organism evidence="1">
    <name type="scientific">Caldithrix abyssi</name>
    <dbReference type="NCBI Taxonomy" id="187145"/>
    <lineage>
        <taxon>Bacteria</taxon>
        <taxon>Pseudomonadati</taxon>
        <taxon>Calditrichota</taxon>
        <taxon>Calditrichia</taxon>
        <taxon>Calditrichales</taxon>
        <taxon>Calditrichaceae</taxon>
        <taxon>Caldithrix</taxon>
    </lineage>
</organism>
<protein>
    <recommendedName>
        <fullName evidence="2">Carbonic anhydrase</fullName>
    </recommendedName>
</protein>
<gene>
    <name evidence="1" type="ORF">ENJ89_01450</name>
</gene>
<dbReference type="EMBL" id="DROD01000103">
    <property type="protein sequence ID" value="HHJ51833.1"/>
    <property type="molecule type" value="Genomic_DNA"/>
</dbReference>
<dbReference type="GO" id="GO:0008745">
    <property type="term" value="F:N-acetylmuramoyl-L-alanine amidase activity"/>
    <property type="evidence" value="ECO:0007669"/>
    <property type="project" value="InterPro"/>
</dbReference>
<dbReference type="AlphaFoldDB" id="A0A7V5PMQ5"/>
<evidence type="ECO:0008006" key="2">
    <source>
        <dbReference type="Google" id="ProtNLM"/>
    </source>
</evidence>
<sequence>MNFCTAINCMDGRVQLPVIDYLKKRFGVAYVDAITEAGPNRIVAEQTNKALLQSIYNRVDISIENHNSVGIAIVGHYDCAGNPAPQEEQMVHIQKAVRALGQRYENMEIIGLWVDENRRVHEVSEKK</sequence>
<accession>A0A7V5PMQ5</accession>
<reference evidence="1" key="1">
    <citation type="journal article" date="2020" name="mSystems">
        <title>Genome- and Community-Level Interaction Insights into Carbon Utilization and Element Cycling Functions of Hydrothermarchaeota in Hydrothermal Sediment.</title>
        <authorList>
            <person name="Zhou Z."/>
            <person name="Liu Y."/>
            <person name="Xu W."/>
            <person name="Pan J."/>
            <person name="Luo Z.H."/>
            <person name="Li M."/>
        </authorList>
    </citation>
    <scope>NUCLEOTIDE SEQUENCE [LARGE SCALE GENOMIC DNA]</scope>
    <source>
        <strain evidence="1">HyVt-527</strain>
    </source>
</reference>
<name>A0A7V5PMQ5_CALAY</name>
<comment type="caution">
    <text evidence="1">The sequence shown here is derived from an EMBL/GenBank/DDBJ whole genome shotgun (WGS) entry which is preliminary data.</text>
</comment>
<dbReference type="Proteomes" id="UP000886124">
    <property type="component" value="Unassembled WGS sequence"/>
</dbReference>
<proteinExistence type="predicted"/>
<dbReference type="GO" id="GO:0009253">
    <property type="term" value="P:peptidoglycan catabolic process"/>
    <property type="evidence" value="ECO:0007669"/>
    <property type="project" value="InterPro"/>
</dbReference>
<dbReference type="InterPro" id="IPR046871">
    <property type="entry name" value="Pro_CA_2"/>
</dbReference>
<evidence type="ECO:0000313" key="1">
    <source>
        <dbReference type="EMBL" id="HHJ51833.1"/>
    </source>
</evidence>